<organism evidence="1 2">
    <name type="scientific">Haloferax mediterranei (strain ATCC 33500 / DSM 1411 / JCM 8866 / NBRC 14739 / NCIMB 2177 / R-4)</name>
    <name type="common">Halobacterium mediterranei</name>
    <dbReference type="NCBI Taxonomy" id="523841"/>
    <lineage>
        <taxon>Archaea</taxon>
        <taxon>Methanobacteriati</taxon>
        <taxon>Methanobacteriota</taxon>
        <taxon>Stenosarchaea group</taxon>
        <taxon>Halobacteria</taxon>
        <taxon>Halobacteriales</taxon>
        <taxon>Haloferacaceae</taxon>
        <taxon>Haloferax</taxon>
    </lineage>
</organism>
<dbReference type="Proteomes" id="UP000299011">
    <property type="component" value="Plasmid pHME505"/>
</dbReference>
<gene>
    <name evidence="1" type="ORF">E6P09_16945</name>
</gene>
<evidence type="ECO:0000313" key="1">
    <source>
        <dbReference type="EMBL" id="QCQ77097.1"/>
    </source>
</evidence>
<reference evidence="1 2" key="1">
    <citation type="submission" date="2019-04" db="EMBL/GenBank/DDBJ databases">
        <title>Methylomes of two halophilic Archaea, Haloarcula marismortui and Haloferax mediterranei.</title>
        <authorList>
            <person name="DasSarma S."/>
            <person name="DasSarma P."/>
            <person name="DasSarma S."/>
            <person name="Fomenkov A."/>
            <person name="Vincze T."/>
            <person name="Anton B.P."/>
            <person name="Roberts R.J."/>
        </authorList>
    </citation>
    <scope>NUCLEOTIDE SEQUENCE [LARGE SCALE GENOMIC DNA]</scope>
    <source>
        <strain evidence="2">ATCC 33500 / DSM 1411 / JCM 8866 / NBRC 14739 / NCIMB 2177 / R-4</strain>
        <plasmid evidence="1 2">pHME505</plasmid>
    </source>
</reference>
<dbReference type="SUPFAM" id="SSF46785">
    <property type="entry name" value="Winged helix' DNA-binding domain"/>
    <property type="match status" value="1"/>
</dbReference>
<evidence type="ECO:0000313" key="2">
    <source>
        <dbReference type="Proteomes" id="UP000299011"/>
    </source>
</evidence>
<geneLocation type="plasmid" evidence="1 2">
    <name>pHME505</name>
</geneLocation>
<name>A0A4V1F439_HALMT</name>
<sequence length="94" mass="10643">MAPTDRSKRTNISRLVTDVMRKRNPETEHKVLTVLVEESPLHVMDIAKTTDCHPITVDHTCAYLYKQGHIHPRGRGRYEVTESGKQQITGGCDS</sequence>
<dbReference type="EMBL" id="CP039140">
    <property type="protein sequence ID" value="QCQ77097.1"/>
    <property type="molecule type" value="Genomic_DNA"/>
</dbReference>
<accession>A0A4V1F439</accession>
<dbReference type="Gene3D" id="1.10.10.10">
    <property type="entry name" value="Winged helix-like DNA-binding domain superfamily/Winged helix DNA-binding domain"/>
    <property type="match status" value="1"/>
</dbReference>
<dbReference type="InterPro" id="IPR036390">
    <property type="entry name" value="WH_DNA-bd_sf"/>
</dbReference>
<keyword evidence="1" id="KW-0614">Plasmid</keyword>
<dbReference type="AlphaFoldDB" id="A0A4V1F439"/>
<protein>
    <submittedName>
        <fullName evidence="1">Transcriptional regulator</fullName>
    </submittedName>
</protein>
<dbReference type="InterPro" id="IPR036388">
    <property type="entry name" value="WH-like_DNA-bd_sf"/>
</dbReference>
<proteinExistence type="predicted"/>